<reference evidence="2 6" key="1">
    <citation type="journal article" date="2018" name="Genome Biol.">
        <title>SKESA: strategic k-mer extension for scrupulous assemblies.</title>
        <authorList>
            <person name="Souvorov A."/>
            <person name="Agarwala R."/>
            <person name="Lipman D.J."/>
        </authorList>
    </citation>
    <scope>NUCLEOTIDE SEQUENCE [LARGE SCALE GENOMIC DNA]</scope>
    <source>
        <strain evidence="2 6">TW14994</strain>
    </source>
</reference>
<dbReference type="EMBL" id="JABUPJ010000053">
    <property type="protein sequence ID" value="NYQ41593.1"/>
    <property type="molecule type" value="Genomic_DNA"/>
</dbReference>
<evidence type="ECO:0000313" key="4">
    <source>
        <dbReference type="EMBL" id="NYQ41593.1"/>
    </source>
</evidence>
<dbReference type="RefSeq" id="WP_025380683.1">
    <property type="nucleotide sequence ID" value="NZ_CCPP01000048.1"/>
</dbReference>
<name>A0A0F3TMN9_ECOLX</name>
<feature type="domain" description="ShET2 enterotoxin N-terminal" evidence="1">
    <location>
        <begin position="15"/>
        <end position="255"/>
    </location>
</feature>
<dbReference type="Proteomes" id="UP000517067">
    <property type="component" value="Unassembled WGS sequence"/>
</dbReference>
<evidence type="ECO:0000313" key="3">
    <source>
        <dbReference type="EMBL" id="NYP88191.1"/>
    </source>
</evidence>
<dbReference type="Proteomes" id="UP000540485">
    <property type="component" value="Unassembled WGS sequence"/>
</dbReference>
<dbReference type="AlphaFoldDB" id="A0A0F3TMN9"/>
<proteinExistence type="predicted"/>
<comment type="caution">
    <text evidence="4">The sequence shown here is derived from an EMBL/GenBank/DDBJ whole genome shotgun (WGS) entry which is preliminary data.</text>
</comment>
<sequence>MPIINKSASNYVEYISKNNPPYLSKKRDASINLNGKVSDCNGEIIWCRHIASYWSEFFCSNSGKIDYETFSSPQLLSKAIVIQENKGTNNIKGDVFFVENESWGSVIYNLFLQLEKENKSHTSLEVHSPGHAMALGIKIKNDKENKFVINFYDPNQTATHKRVFFCTNNICDIINLTAYDFLSEQCLKCYGLKEDTLSLFVDKTKSNDNNNVFIKKLPDNILQGVVINFAMGAGLREIIKKVYNDTRFTDLTKSQMKILCESKNVNNVPGLLLALQNGHDNVIDEYGTLIKKSNLNKEELIHILSARTLDGTIPGLYQALQNGHAQAIKSYGNLVLDTIDKNIDLEYLLSAFKYEAHSSNKYTPGLFSAFQNGHADAIKAYCGVLGNSNLKRGEIIRMLEARNYDGAPGLLLAYQNGDINTIQSFFDSLIMLDISKDFIEELLTAKHYDFTGLSLAISHRHDHVVKLYGKLFKKLDTSPYKMSIILALAIDCERNNANIIIDSEYKSNKAVKEYVEILKEFNICPEKVAEYLSEFSGKHFLDVYNYYSN</sequence>
<dbReference type="Pfam" id="PF07906">
    <property type="entry name" value="Toxin_15"/>
    <property type="match status" value="1"/>
</dbReference>
<reference evidence="2" key="3">
    <citation type="submission" date="2020-04" db="EMBL/GenBank/DDBJ databases">
        <authorList>
            <consortium name="NCBI Pathogen Detection Project"/>
        </authorList>
    </citation>
    <scope>NUCLEOTIDE SEQUENCE</scope>
    <source>
        <strain evidence="2">TW14994</strain>
    </source>
</reference>
<evidence type="ECO:0000259" key="1">
    <source>
        <dbReference type="Pfam" id="PF07906"/>
    </source>
</evidence>
<gene>
    <name evidence="4" type="primary">espL2</name>
    <name evidence="4" type="ORF">G4A38_24065</name>
    <name evidence="3" type="ORF">G4A47_24015</name>
    <name evidence="2" type="ORF">HKA49_003382</name>
</gene>
<dbReference type="EMBL" id="DABFUC010000017">
    <property type="protein sequence ID" value="HAI8959181.1"/>
    <property type="molecule type" value="Genomic_DNA"/>
</dbReference>
<evidence type="ECO:0000313" key="6">
    <source>
        <dbReference type="Proteomes" id="UP000842385"/>
    </source>
</evidence>
<dbReference type="Proteomes" id="UP000842385">
    <property type="component" value="Unassembled WGS sequence"/>
</dbReference>
<evidence type="ECO:0000313" key="5">
    <source>
        <dbReference type="Proteomes" id="UP000517067"/>
    </source>
</evidence>
<dbReference type="EMBL" id="JABUPU010000057">
    <property type="protein sequence ID" value="NYP88191.1"/>
    <property type="molecule type" value="Genomic_DNA"/>
</dbReference>
<protein>
    <submittedName>
        <fullName evidence="2">ShET2/EspL2 family type III secretion system effector toxin</fullName>
    </submittedName>
    <submittedName>
        <fullName evidence="4">Type III secretion system effector EspL2</fullName>
    </submittedName>
</protein>
<dbReference type="InterPro" id="IPR012927">
    <property type="entry name" value="Toxin_15_N"/>
</dbReference>
<accession>A0A0F3TMN9</accession>
<evidence type="ECO:0000313" key="2">
    <source>
        <dbReference type="EMBL" id="HAI8959181.1"/>
    </source>
</evidence>
<organism evidence="4">
    <name type="scientific">Escherichia coli</name>
    <dbReference type="NCBI Taxonomy" id="562"/>
    <lineage>
        <taxon>Bacteria</taxon>
        <taxon>Pseudomonadati</taxon>
        <taxon>Pseudomonadota</taxon>
        <taxon>Gammaproteobacteria</taxon>
        <taxon>Enterobacterales</taxon>
        <taxon>Enterobacteriaceae</taxon>
        <taxon>Escherichia</taxon>
    </lineage>
</organism>
<reference evidence="4 5" key="2">
    <citation type="journal article" date="2020" name="J. Appl. Microbiol.">
        <title>Genetic characterization of Shigatoxigenic and enteropathogenic Escherichia coli O80:H2 from diarrheic and septicemic calves and relatedness to human Shigatoxigenic E. coli O80:H2.</title>
        <authorList>
            <person name="Habets A."/>
            <person name="Crombe F."/>
            <person name="Nakamura K."/>
            <person name="Guerin V."/>
            <person name="De Rauw K."/>
            <person name="Pierard D."/>
            <person name="Saulmont M."/>
            <person name="Hayashi T."/>
            <person name="Mainil J.G."/>
            <person name="Thiry D."/>
        </authorList>
    </citation>
    <scope>NUCLEOTIDE SEQUENCE [LARGE SCALE GENOMIC DNA]</scope>
    <source>
        <strain evidence="4">EH3306</strain>
        <strain evidence="3 5">EH3307</strain>
    </source>
</reference>